<evidence type="ECO:0000256" key="6">
    <source>
        <dbReference type="RuleBase" id="RU365068"/>
    </source>
</evidence>
<proteinExistence type="inferred from homology"/>
<dbReference type="EMBL" id="JALLPB020000372">
    <property type="protein sequence ID" value="KAL3809815.1"/>
    <property type="molecule type" value="Genomic_DNA"/>
</dbReference>
<gene>
    <name evidence="10" type="ORF">ACHAXA_002385</name>
</gene>
<dbReference type="InterPro" id="IPR011545">
    <property type="entry name" value="DEAD/DEAH_box_helicase_dom"/>
</dbReference>
<evidence type="ECO:0000313" key="11">
    <source>
        <dbReference type="Proteomes" id="UP001530377"/>
    </source>
</evidence>
<dbReference type="SMART" id="SM00487">
    <property type="entry name" value="DEXDc"/>
    <property type="match status" value="1"/>
</dbReference>
<evidence type="ECO:0000256" key="7">
    <source>
        <dbReference type="SAM" id="MobiDB-lite"/>
    </source>
</evidence>
<keyword evidence="4 6" id="KW-0067">ATP-binding</keyword>
<dbReference type="PROSITE" id="PS51192">
    <property type="entry name" value="HELICASE_ATP_BIND_1"/>
    <property type="match status" value="1"/>
</dbReference>
<feature type="region of interest" description="Disordered" evidence="7">
    <location>
        <begin position="585"/>
        <end position="619"/>
    </location>
</feature>
<dbReference type="Gene3D" id="3.40.50.300">
    <property type="entry name" value="P-loop containing nucleotide triphosphate hydrolases"/>
    <property type="match status" value="2"/>
</dbReference>
<keyword evidence="1 6" id="KW-0547">Nucleotide-binding</keyword>
<dbReference type="Pfam" id="PF00270">
    <property type="entry name" value="DEAD"/>
    <property type="match status" value="1"/>
</dbReference>
<protein>
    <recommendedName>
        <fullName evidence="6">ATP-dependent RNA helicase</fullName>
        <ecNumber evidence="6">3.6.4.13</ecNumber>
    </recommendedName>
</protein>
<dbReference type="GO" id="GO:0005524">
    <property type="term" value="F:ATP binding"/>
    <property type="evidence" value="ECO:0007669"/>
    <property type="project" value="UniProtKB-UniRule"/>
</dbReference>
<comment type="caution">
    <text evidence="10">The sequence shown here is derived from an EMBL/GenBank/DDBJ whole genome shotgun (WGS) entry which is preliminary data.</text>
</comment>
<evidence type="ECO:0000256" key="4">
    <source>
        <dbReference type="ARBA" id="ARBA00022840"/>
    </source>
</evidence>
<evidence type="ECO:0000256" key="5">
    <source>
        <dbReference type="ARBA" id="ARBA00022884"/>
    </source>
</evidence>
<feature type="domain" description="Helicase C-terminal" evidence="9">
    <location>
        <begin position="414"/>
        <end position="575"/>
    </location>
</feature>
<dbReference type="SMART" id="SM00490">
    <property type="entry name" value="HELICc"/>
    <property type="match status" value="1"/>
</dbReference>
<feature type="region of interest" description="Disordered" evidence="7">
    <location>
        <begin position="25"/>
        <end position="50"/>
    </location>
</feature>
<sequence length="647" mass="70496">MSAMMPSITDVGLIIVRGTLDKITRRNSKRSRKKRKDDATGGCSSSDNIITEAKPTPVQLRLWPALLNSLDESMSPSRGRGGRGGISDEPMNVVGIAPTGTGKTMSYLVPIISHCVMTLLREVNQAARCDSKKHNTTSVRGLVLVPTRELATQVSRECTLVCKVANKYLTKKFDHVGDADALSMRVESLPVYGGVDIESQVSMLIGRTDEESTSGITPFSSLSLVVAATPGRLLDILRGRSDSDDNERSATLAAFGDLRAIVFDEADRMAMNADMAGQVDDVVSILRGVIRARDVAGLRGASKDGGDGELLSCLVSATFPEKAREMCEKWVPRSRVVVKVDSSLAGGNEPSANNRSSCGGGTNAGEDGGEKSAEASSSERNISRNLDLSSIPSNIVQTLHVCSNHKKPRKLILTLQRIYARKEEGEGRFTANNRLTIVFFGQIKTVKYVSKLLVKEGLRCVELYGSLHQNEREKRLLEFKSGKTPILLATDIAARGIHINNVHYVVNYDFPSSLDQYVHRCGRAGRKDALNGEVSQNPPTVYSFFTREFSAMASSVLDLLKTCRAWVDPNLIALVEDIKTSAHRLNRDGQKKRKREKESTDISGKTGETEDDVDSDNDRFSSLGKSVLKRAGHVSAAEDSDDDDESI</sequence>
<dbReference type="InterPro" id="IPR014001">
    <property type="entry name" value="Helicase_ATP-bd"/>
</dbReference>
<dbReference type="PROSITE" id="PS51194">
    <property type="entry name" value="HELICASE_CTER"/>
    <property type="match status" value="1"/>
</dbReference>
<feature type="domain" description="Helicase ATP-binding" evidence="8">
    <location>
        <begin position="84"/>
        <end position="337"/>
    </location>
</feature>
<comment type="catalytic activity">
    <reaction evidence="6">
        <text>ATP + H2O = ADP + phosphate + H(+)</text>
        <dbReference type="Rhea" id="RHEA:13065"/>
        <dbReference type="ChEBI" id="CHEBI:15377"/>
        <dbReference type="ChEBI" id="CHEBI:15378"/>
        <dbReference type="ChEBI" id="CHEBI:30616"/>
        <dbReference type="ChEBI" id="CHEBI:43474"/>
        <dbReference type="ChEBI" id="CHEBI:456216"/>
        <dbReference type="EC" id="3.6.4.13"/>
    </reaction>
</comment>
<dbReference type="Proteomes" id="UP001530377">
    <property type="component" value="Unassembled WGS sequence"/>
</dbReference>
<evidence type="ECO:0000313" key="10">
    <source>
        <dbReference type="EMBL" id="KAL3809815.1"/>
    </source>
</evidence>
<feature type="region of interest" description="Disordered" evidence="7">
    <location>
        <begin position="342"/>
        <end position="383"/>
    </location>
</feature>
<evidence type="ECO:0000256" key="1">
    <source>
        <dbReference type="ARBA" id="ARBA00022741"/>
    </source>
</evidence>
<dbReference type="SUPFAM" id="SSF52540">
    <property type="entry name" value="P-loop containing nucleoside triphosphate hydrolases"/>
    <property type="match status" value="1"/>
</dbReference>
<reference evidence="10 11" key="1">
    <citation type="submission" date="2024-10" db="EMBL/GenBank/DDBJ databases">
        <title>Updated reference genomes for cyclostephanoid diatoms.</title>
        <authorList>
            <person name="Roberts W.R."/>
            <person name="Alverson A.J."/>
        </authorList>
    </citation>
    <scope>NUCLEOTIDE SEQUENCE [LARGE SCALE GENOMIC DNA]</scope>
    <source>
        <strain evidence="10 11">AJA228-03</strain>
    </source>
</reference>
<comment type="function">
    <text evidence="6">RNA helicase.</text>
</comment>
<evidence type="ECO:0000259" key="9">
    <source>
        <dbReference type="PROSITE" id="PS51194"/>
    </source>
</evidence>
<dbReference type="GO" id="GO:0003723">
    <property type="term" value="F:RNA binding"/>
    <property type="evidence" value="ECO:0007669"/>
    <property type="project" value="UniProtKB-UniRule"/>
</dbReference>
<feature type="compositionally biased region" description="Basic residues" evidence="7">
    <location>
        <begin position="25"/>
        <end position="35"/>
    </location>
</feature>
<dbReference type="InterPro" id="IPR044742">
    <property type="entry name" value="DEAD/DEAH_RhlB"/>
</dbReference>
<dbReference type="PANTHER" id="PTHR24031">
    <property type="entry name" value="RNA HELICASE"/>
    <property type="match status" value="1"/>
</dbReference>
<dbReference type="InterPro" id="IPR027417">
    <property type="entry name" value="P-loop_NTPase"/>
</dbReference>
<dbReference type="GO" id="GO:0016787">
    <property type="term" value="F:hydrolase activity"/>
    <property type="evidence" value="ECO:0007669"/>
    <property type="project" value="UniProtKB-KW"/>
</dbReference>
<keyword evidence="3 6" id="KW-0347">Helicase</keyword>
<dbReference type="Pfam" id="PF00271">
    <property type="entry name" value="Helicase_C"/>
    <property type="match status" value="1"/>
</dbReference>
<accession>A0ABD3R9X7</accession>
<dbReference type="AlphaFoldDB" id="A0ABD3R9X7"/>
<dbReference type="CDD" id="cd00268">
    <property type="entry name" value="DEADc"/>
    <property type="match status" value="1"/>
</dbReference>
<dbReference type="GO" id="GO:0003724">
    <property type="term" value="F:RNA helicase activity"/>
    <property type="evidence" value="ECO:0007669"/>
    <property type="project" value="UniProtKB-EC"/>
</dbReference>
<evidence type="ECO:0000256" key="3">
    <source>
        <dbReference type="ARBA" id="ARBA00022806"/>
    </source>
</evidence>
<feature type="region of interest" description="Disordered" evidence="7">
    <location>
        <begin position="73"/>
        <end position="92"/>
    </location>
</feature>
<comment type="domain">
    <text evidence="6">The Q motif is unique to and characteristic of the DEAD box family of RNA helicases and controls ATP binding and hydrolysis.</text>
</comment>
<evidence type="ECO:0000259" key="8">
    <source>
        <dbReference type="PROSITE" id="PS51192"/>
    </source>
</evidence>
<keyword evidence="5 6" id="KW-0694">RNA-binding</keyword>
<keyword evidence="11" id="KW-1185">Reference proteome</keyword>
<keyword evidence="2 6" id="KW-0378">Hydrolase</keyword>
<name>A0ABD3R9X7_9STRA</name>
<dbReference type="EC" id="3.6.4.13" evidence="6"/>
<evidence type="ECO:0000256" key="2">
    <source>
        <dbReference type="ARBA" id="ARBA00022801"/>
    </source>
</evidence>
<dbReference type="CDD" id="cd18787">
    <property type="entry name" value="SF2_C_DEAD"/>
    <property type="match status" value="1"/>
</dbReference>
<dbReference type="InterPro" id="IPR001650">
    <property type="entry name" value="Helicase_C-like"/>
</dbReference>
<organism evidence="10 11">
    <name type="scientific">Cyclostephanos tholiformis</name>
    <dbReference type="NCBI Taxonomy" id="382380"/>
    <lineage>
        <taxon>Eukaryota</taxon>
        <taxon>Sar</taxon>
        <taxon>Stramenopiles</taxon>
        <taxon>Ochrophyta</taxon>
        <taxon>Bacillariophyta</taxon>
        <taxon>Coscinodiscophyceae</taxon>
        <taxon>Thalassiosirophycidae</taxon>
        <taxon>Stephanodiscales</taxon>
        <taxon>Stephanodiscaceae</taxon>
        <taxon>Cyclostephanos</taxon>
    </lineage>
</organism>
<comment type="similarity">
    <text evidence="6">Belongs to the DEAD box helicase family.</text>
</comment>